<dbReference type="InterPro" id="IPR031167">
    <property type="entry name" value="G_OBG"/>
</dbReference>
<dbReference type="CDD" id="cd04867">
    <property type="entry name" value="TGS_YchF_OLA1"/>
    <property type="match status" value="1"/>
</dbReference>
<dbReference type="InterPro" id="IPR012675">
    <property type="entry name" value="Beta-grasp_dom_sf"/>
</dbReference>
<feature type="domain" description="OBG-type G" evidence="7">
    <location>
        <begin position="3"/>
        <end position="259"/>
    </location>
</feature>
<dbReference type="PANTHER" id="PTHR23305">
    <property type="entry name" value="OBG GTPASE FAMILY"/>
    <property type="match status" value="1"/>
</dbReference>
<dbReference type="InterPro" id="IPR013029">
    <property type="entry name" value="YchF_C"/>
</dbReference>
<dbReference type="FunFam" id="1.10.150.300:FF:000001">
    <property type="entry name" value="Ribosome-binding ATPase YchF"/>
    <property type="match status" value="1"/>
</dbReference>
<dbReference type="SUPFAM" id="SSF52540">
    <property type="entry name" value="P-loop containing nucleoside triphosphate hydrolases"/>
    <property type="match status" value="1"/>
</dbReference>
<comment type="cofactor">
    <cofactor evidence="1">
        <name>Mg(2+)</name>
        <dbReference type="ChEBI" id="CHEBI:18420"/>
    </cofactor>
</comment>
<reference evidence="10" key="1">
    <citation type="submission" date="2015-04" db="EMBL/GenBank/DDBJ databases">
        <authorList>
            <person name="Mushtaq Mamoona"/>
        </authorList>
    </citation>
    <scope>NUCLEOTIDE SEQUENCE [LARGE SCALE GENOMIC DNA]</scope>
    <source>
        <strain evidence="10">AN4859/03</strain>
    </source>
</reference>
<protein>
    <recommendedName>
        <fullName evidence="6">Ribosome-binding ATPase YchF</fullName>
    </recommendedName>
</protein>
<dbReference type="InterPro" id="IPR004396">
    <property type="entry name" value="ATPase_YchF/OLA1"/>
</dbReference>
<dbReference type="Gene3D" id="3.10.20.30">
    <property type="match status" value="1"/>
</dbReference>
<dbReference type="InterPro" id="IPR006073">
    <property type="entry name" value="GTP-bd"/>
</dbReference>
<dbReference type="InterPro" id="IPR027417">
    <property type="entry name" value="P-loop_NTPase"/>
</dbReference>
<dbReference type="GO" id="GO:0016887">
    <property type="term" value="F:ATP hydrolysis activity"/>
    <property type="evidence" value="ECO:0007669"/>
    <property type="project" value="UniProtKB-UniRule"/>
</dbReference>
<dbReference type="RefSeq" id="WP_048595001.1">
    <property type="nucleotide sequence ID" value="NZ_CVLB01000001.1"/>
</dbReference>
<dbReference type="InterPro" id="IPR041706">
    <property type="entry name" value="YchF_N"/>
</dbReference>
<keyword evidence="2" id="KW-0479">Metal-binding</keyword>
<dbReference type="PRINTS" id="PR00326">
    <property type="entry name" value="GTP1OBG"/>
</dbReference>
<feature type="domain" description="TGS" evidence="8">
    <location>
        <begin position="281"/>
        <end position="364"/>
    </location>
</feature>
<dbReference type="PROSITE" id="PS51710">
    <property type="entry name" value="G_OBG"/>
    <property type="match status" value="1"/>
</dbReference>
<dbReference type="GO" id="GO:0005524">
    <property type="term" value="F:ATP binding"/>
    <property type="evidence" value="ECO:0007669"/>
    <property type="project" value="UniProtKB-UniRule"/>
</dbReference>
<keyword evidence="3 6" id="KW-0547">Nucleotide-binding</keyword>
<dbReference type="GO" id="GO:0005525">
    <property type="term" value="F:GTP binding"/>
    <property type="evidence" value="ECO:0007669"/>
    <property type="project" value="InterPro"/>
</dbReference>
<dbReference type="Pfam" id="PF06071">
    <property type="entry name" value="YchF-GTPase_C"/>
    <property type="match status" value="1"/>
</dbReference>
<evidence type="ECO:0000256" key="4">
    <source>
        <dbReference type="ARBA" id="ARBA00022840"/>
    </source>
</evidence>
<dbReference type="Pfam" id="PF01926">
    <property type="entry name" value="MMR_HSR1"/>
    <property type="match status" value="1"/>
</dbReference>
<dbReference type="GO" id="GO:0005737">
    <property type="term" value="C:cytoplasm"/>
    <property type="evidence" value="ECO:0007669"/>
    <property type="project" value="TreeGrafter"/>
</dbReference>
<dbReference type="CDD" id="cd01900">
    <property type="entry name" value="YchF"/>
    <property type="match status" value="1"/>
</dbReference>
<dbReference type="InterPro" id="IPR004095">
    <property type="entry name" value="TGS"/>
</dbReference>
<dbReference type="NCBIfam" id="TIGR00092">
    <property type="entry name" value="redox-regulated ATPase YchF"/>
    <property type="match status" value="1"/>
</dbReference>
<dbReference type="EMBL" id="CVLB01000001">
    <property type="protein sequence ID" value="CRF34029.1"/>
    <property type="molecule type" value="Genomic_DNA"/>
</dbReference>
<dbReference type="GO" id="GO:0046872">
    <property type="term" value="F:metal ion binding"/>
    <property type="evidence" value="ECO:0007669"/>
    <property type="project" value="UniProtKB-KW"/>
</dbReference>
<evidence type="ECO:0000313" key="10">
    <source>
        <dbReference type="Proteomes" id="UP000043763"/>
    </source>
</evidence>
<dbReference type="InterPro" id="IPR012676">
    <property type="entry name" value="TGS-like"/>
</dbReference>
<evidence type="ECO:0000256" key="1">
    <source>
        <dbReference type="ARBA" id="ARBA00001946"/>
    </source>
</evidence>
<accession>A0A0G4K881</accession>
<dbReference type="HAMAP" id="MF_00944">
    <property type="entry name" value="YchF_OLA1_ATPase"/>
    <property type="match status" value="1"/>
</dbReference>
<evidence type="ECO:0000256" key="2">
    <source>
        <dbReference type="ARBA" id="ARBA00022723"/>
    </source>
</evidence>
<keyword evidence="4 6" id="KW-0067">ATP-binding</keyword>
<keyword evidence="5" id="KW-0460">Magnesium</keyword>
<name>A0A0G4K881_9SPIR</name>
<dbReference type="SUPFAM" id="SSF81271">
    <property type="entry name" value="TGS-like"/>
    <property type="match status" value="1"/>
</dbReference>
<evidence type="ECO:0000256" key="3">
    <source>
        <dbReference type="ARBA" id="ARBA00022741"/>
    </source>
</evidence>
<dbReference type="AlphaFoldDB" id="A0A0G4K881"/>
<comment type="function">
    <text evidence="6">ATPase that binds to both the 70S ribosome and the 50S ribosomal subunit in a nucleotide-independent manner.</text>
</comment>
<dbReference type="FunFam" id="3.10.20.30:FF:000001">
    <property type="entry name" value="Ribosome-binding ATPase YchF"/>
    <property type="match status" value="1"/>
</dbReference>
<dbReference type="PROSITE" id="PS51880">
    <property type="entry name" value="TGS"/>
    <property type="match status" value="1"/>
</dbReference>
<feature type="binding site" evidence="6">
    <location>
        <begin position="12"/>
        <end position="17"/>
    </location>
    <ligand>
        <name>ATP</name>
        <dbReference type="ChEBI" id="CHEBI:30616"/>
    </ligand>
</feature>
<evidence type="ECO:0000256" key="6">
    <source>
        <dbReference type="HAMAP-Rule" id="MF_00944"/>
    </source>
</evidence>
<dbReference type="Gene3D" id="3.40.50.300">
    <property type="entry name" value="P-loop containing nucleotide triphosphate hydrolases"/>
    <property type="match status" value="1"/>
</dbReference>
<sequence length="366" mass="40453">MALSIGIVGLPNVGKSTLFNALTNAHAEAANYPFCTIDKNEATAIIKDERVDKLAALFKSKKKVYNTTTFVDIAGLVKGASKGEGLGNKFLSHIREVNAVLHVVRVFEDGNITHIGEVDPLRDLDIILTELMLADIETINARMEKQKKAAKGAKVKAAEEEVALLEKILPELNNFKPVFSLDLTDTEKEILRPLFLLTAKSMMIGANLSENELANPEKNSNYLTLQKYANERNIELIPFSAKIEADLQDLDEEERLSYLEDLGVKESGVARLTKAGHRLLKLLTFLTSGEDETRAWTVREGAYAPEAAGVIHSDFERGFISAEVINCDKLLELGSFVKAKEAGAIRLEGKQYLMQEGDVVTFRFNV</sequence>
<dbReference type="Proteomes" id="UP000043763">
    <property type="component" value="Unassembled WGS sequence"/>
</dbReference>
<proteinExistence type="inferred from homology"/>
<keyword evidence="10" id="KW-1185">Reference proteome</keyword>
<evidence type="ECO:0000259" key="7">
    <source>
        <dbReference type="PROSITE" id="PS51710"/>
    </source>
</evidence>
<dbReference type="GO" id="GO:0043023">
    <property type="term" value="F:ribosomal large subunit binding"/>
    <property type="evidence" value="ECO:0007669"/>
    <property type="project" value="UniProtKB-UniRule"/>
</dbReference>
<evidence type="ECO:0000259" key="8">
    <source>
        <dbReference type="PROSITE" id="PS51880"/>
    </source>
</evidence>
<comment type="similarity">
    <text evidence="6">Belongs to the TRAFAC class OBG-HflX-like GTPase superfamily. OBG GTPase family. YchF/OLA1 subfamily.</text>
</comment>
<gene>
    <name evidence="6 9" type="primary">ychF</name>
    <name evidence="9" type="ORF">BRSU_1829</name>
</gene>
<dbReference type="PIRSF" id="PIRSF006641">
    <property type="entry name" value="CHP00092"/>
    <property type="match status" value="1"/>
</dbReference>
<dbReference type="Gene3D" id="1.10.150.300">
    <property type="entry name" value="TGS-like domain"/>
    <property type="match status" value="1"/>
</dbReference>
<evidence type="ECO:0000256" key="5">
    <source>
        <dbReference type="ARBA" id="ARBA00022842"/>
    </source>
</evidence>
<dbReference type="OrthoDB" id="9807318at2"/>
<evidence type="ECO:0000313" key="9">
    <source>
        <dbReference type="EMBL" id="CRF34029.1"/>
    </source>
</evidence>
<dbReference type="PANTHER" id="PTHR23305:SF18">
    <property type="entry name" value="OBG-TYPE G DOMAIN-CONTAINING PROTEIN"/>
    <property type="match status" value="1"/>
</dbReference>
<organism evidence="9 10">
    <name type="scientific">Brachyspira suanatina</name>
    <dbReference type="NCBI Taxonomy" id="381802"/>
    <lineage>
        <taxon>Bacteria</taxon>
        <taxon>Pseudomonadati</taxon>
        <taxon>Spirochaetota</taxon>
        <taxon>Spirochaetia</taxon>
        <taxon>Brachyspirales</taxon>
        <taxon>Brachyspiraceae</taxon>
        <taxon>Brachyspira</taxon>
    </lineage>
</organism>
<dbReference type="InterPro" id="IPR023192">
    <property type="entry name" value="TGS-like_dom_sf"/>
</dbReference>